<dbReference type="AlphaFoldDB" id="A0A9D4ESH0"/>
<name>A0A9D4ESH0_DREPO</name>
<evidence type="ECO:0000256" key="1">
    <source>
        <dbReference type="SAM" id="MobiDB-lite"/>
    </source>
</evidence>
<evidence type="ECO:0000313" key="2">
    <source>
        <dbReference type="EMBL" id="KAH3785502.1"/>
    </source>
</evidence>
<feature type="compositionally biased region" description="Basic and acidic residues" evidence="1">
    <location>
        <begin position="9"/>
        <end position="21"/>
    </location>
</feature>
<comment type="caution">
    <text evidence="2">The sequence shown here is derived from an EMBL/GenBank/DDBJ whole genome shotgun (WGS) entry which is preliminary data.</text>
</comment>
<gene>
    <name evidence="2" type="ORF">DPMN_163593</name>
</gene>
<protein>
    <submittedName>
        <fullName evidence="2">Uncharacterized protein</fullName>
    </submittedName>
</protein>
<evidence type="ECO:0000313" key="3">
    <source>
        <dbReference type="Proteomes" id="UP000828390"/>
    </source>
</evidence>
<reference evidence="2" key="2">
    <citation type="submission" date="2020-11" db="EMBL/GenBank/DDBJ databases">
        <authorList>
            <person name="McCartney M.A."/>
            <person name="Auch B."/>
            <person name="Kono T."/>
            <person name="Mallez S."/>
            <person name="Becker A."/>
            <person name="Gohl D.M."/>
            <person name="Silverstein K.A.T."/>
            <person name="Koren S."/>
            <person name="Bechman K.B."/>
            <person name="Herman A."/>
            <person name="Abrahante J.E."/>
            <person name="Garbe J."/>
        </authorList>
    </citation>
    <scope>NUCLEOTIDE SEQUENCE</scope>
    <source>
        <strain evidence="2">Duluth1</strain>
        <tissue evidence="2">Whole animal</tissue>
    </source>
</reference>
<keyword evidence="3" id="KW-1185">Reference proteome</keyword>
<proteinExistence type="predicted"/>
<dbReference type="EMBL" id="JAIWYP010000008">
    <property type="protein sequence ID" value="KAH3785502.1"/>
    <property type="molecule type" value="Genomic_DNA"/>
</dbReference>
<accession>A0A9D4ESH0</accession>
<organism evidence="2 3">
    <name type="scientific">Dreissena polymorpha</name>
    <name type="common">Zebra mussel</name>
    <name type="synonym">Mytilus polymorpha</name>
    <dbReference type="NCBI Taxonomy" id="45954"/>
    <lineage>
        <taxon>Eukaryota</taxon>
        <taxon>Metazoa</taxon>
        <taxon>Spiralia</taxon>
        <taxon>Lophotrochozoa</taxon>
        <taxon>Mollusca</taxon>
        <taxon>Bivalvia</taxon>
        <taxon>Autobranchia</taxon>
        <taxon>Heteroconchia</taxon>
        <taxon>Euheterodonta</taxon>
        <taxon>Imparidentia</taxon>
        <taxon>Neoheterodontei</taxon>
        <taxon>Myida</taxon>
        <taxon>Dreissenoidea</taxon>
        <taxon>Dreissenidae</taxon>
        <taxon>Dreissena</taxon>
    </lineage>
</organism>
<dbReference type="Proteomes" id="UP000828390">
    <property type="component" value="Unassembled WGS sequence"/>
</dbReference>
<sequence length="94" mass="10187">MDSCAGLHGETDKNVWDPGGKEKLGFIDPSTENNFRLGFICRKELDFGGTQSKVWDPGGNEEGKVGFIDPSSENKGNHWGLLVPASYSNNKGSI</sequence>
<reference evidence="2" key="1">
    <citation type="journal article" date="2019" name="bioRxiv">
        <title>The Genome of the Zebra Mussel, Dreissena polymorpha: A Resource for Invasive Species Research.</title>
        <authorList>
            <person name="McCartney M.A."/>
            <person name="Auch B."/>
            <person name="Kono T."/>
            <person name="Mallez S."/>
            <person name="Zhang Y."/>
            <person name="Obille A."/>
            <person name="Becker A."/>
            <person name="Abrahante J.E."/>
            <person name="Garbe J."/>
            <person name="Badalamenti J.P."/>
            <person name="Herman A."/>
            <person name="Mangelson H."/>
            <person name="Liachko I."/>
            <person name="Sullivan S."/>
            <person name="Sone E.D."/>
            <person name="Koren S."/>
            <person name="Silverstein K.A.T."/>
            <person name="Beckman K.B."/>
            <person name="Gohl D.M."/>
        </authorList>
    </citation>
    <scope>NUCLEOTIDE SEQUENCE</scope>
    <source>
        <strain evidence="2">Duluth1</strain>
        <tissue evidence="2">Whole animal</tissue>
    </source>
</reference>
<feature type="region of interest" description="Disordered" evidence="1">
    <location>
        <begin position="1"/>
        <end position="21"/>
    </location>
</feature>